<comment type="cofactor">
    <cofactor evidence="11">
        <name>Zn(2+)</name>
        <dbReference type="ChEBI" id="CHEBI:29105"/>
    </cofactor>
    <text evidence="11">Binds 2 Zn(2+) ions per subunit.</text>
</comment>
<protein>
    <submittedName>
        <fullName evidence="16">Matrix metalloproteinase-17</fullName>
    </submittedName>
</protein>
<dbReference type="AlphaFoldDB" id="A0A2B4SLP1"/>
<feature type="compositionally biased region" description="Low complexity" evidence="13">
    <location>
        <begin position="281"/>
        <end position="292"/>
    </location>
</feature>
<gene>
    <name evidence="16" type="primary">Mmp17</name>
    <name evidence="16" type="ORF">AWC38_SpisGene5855</name>
</gene>
<feature type="binding site" evidence="11">
    <location>
        <position position="208"/>
    </location>
    <ligand>
        <name>Zn(2+)</name>
        <dbReference type="ChEBI" id="CHEBI:29105"/>
        <label>1</label>
    </ligand>
</feature>
<dbReference type="GO" id="GO:0030574">
    <property type="term" value="P:collagen catabolic process"/>
    <property type="evidence" value="ECO:0007669"/>
    <property type="project" value="TreeGrafter"/>
</dbReference>
<feature type="binding site" evidence="11">
    <location>
        <position position="249"/>
    </location>
    <ligand>
        <name>Zn(2+)</name>
        <dbReference type="ChEBI" id="CHEBI:29105"/>
        <label>2</label>
        <note>catalytic</note>
    </ligand>
</feature>
<keyword evidence="6 10" id="KW-0862">Zinc</keyword>
<dbReference type="SUPFAM" id="SSF55486">
    <property type="entry name" value="Metalloproteases ('zincins'), catalytic domain"/>
    <property type="match status" value="1"/>
</dbReference>
<dbReference type="InterPro" id="IPR001818">
    <property type="entry name" value="Pept_M10_metallopeptidase"/>
</dbReference>
<reference evidence="17" key="1">
    <citation type="journal article" date="2017" name="bioRxiv">
        <title>Comparative analysis of the genomes of Stylophora pistillata and Acropora digitifera provides evidence for extensive differences between species of corals.</title>
        <authorList>
            <person name="Voolstra C.R."/>
            <person name="Li Y."/>
            <person name="Liew Y.J."/>
            <person name="Baumgarten S."/>
            <person name="Zoccola D."/>
            <person name="Flot J.-F."/>
            <person name="Tambutte S."/>
            <person name="Allemand D."/>
            <person name="Aranda M."/>
        </authorList>
    </citation>
    <scope>NUCLEOTIDE SEQUENCE [LARGE SCALE GENOMIC DNA]</scope>
</reference>
<dbReference type="EMBL" id="LSMT01000066">
    <property type="protein sequence ID" value="PFX29402.1"/>
    <property type="molecule type" value="Genomic_DNA"/>
</dbReference>
<feature type="binding site" evidence="11">
    <location>
        <position position="466"/>
    </location>
    <ligand>
        <name>Ca(2+)</name>
        <dbReference type="ChEBI" id="CHEBI:29108"/>
        <label>4</label>
    </ligand>
</feature>
<dbReference type="InterPro" id="IPR036365">
    <property type="entry name" value="PGBD-like_sf"/>
</dbReference>
<keyword evidence="11" id="KW-0106">Calcium</keyword>
<dbReference type="Pfam" id="PF01471">
    <property type="entry name" value="PG_binding_1"/>
    <property type="match status" value="1"/>
</dbReference>
<feature type="binding site" evidence="11">
    <location>
        <position position="133"/>
    </location>
    <ligand>
        <name>Ca(2+)</name>
        <dbReference type="ChEBI" id="CHEBI:29108"/>
        <label>1</label>
    </ligand>
</feature>
<feature type="binding site" evidence="11">
    <location>
        <position position="178"/>
    </location>
    <ligand>
        <name>Zn(2+)</name>
        <dbReference type="ChEBI" id="CHEBI:29105"/>
        <label>1</label>
    </ligand>
</feature>
<keyword evidence="14" id="KW-0732">Signal</keyword>
<feature type="binding site" evidence="11">
    <location>
        <position position="469"/>
    </location>
    <ligand>
        <name>Ca(2+)</name>
        <dbReference type="ChEBI" id="CHEBI:29108"/>
        <label>5</label>
    </ligand>
</feature>
<evidence type="ECO:0000259" key="15">
    <source>
        <dbReference type="SMART" id="SM00235"/>
    </source>
</evidence>
<dbReference type="PANTHER" id="PTHR10201">
    <property type="entry name" value="MATRIX METALLOPROTEINASE"/>
    <property type="match status" value="1"/>
</dbReference>
<keyword evidence="2" id="KW-0645">Protease</keyword>
<proteinExistence type="inferred from homology"/>
<dbReference type="PROSITE" id="PS51642">
    <property type="entry name" value="HEMOPEXIN_2"/>
    <property type="match status" value="3"/>
</dbReference>
<dbReference type="InterPro" id="IPR024079">
    <property type="entry name" value="MetalloPept_cat_dom_sf"/>
</dbReference>
<evidence type="ECO:0000256" key="3">
    <source>
        <dbReference type="ARBA" id="ARBA00022723"/>
    </source>
</evidence>
<evidence type="ECO:0000256" key="13">
    <source>
        <dbReference type="SAM" id="MobiDB-lite"/>
    </source>
</evidence>
<dbReference type="InterPro" id="IPR033739">
    <property type="entry name" value="M10A_MMP"/>
</dbReference>
<keyword evidence="7" id="KW-0482">Metalloprotease</keyword>
<feature type="binding site" evidence="11">
    <location>
        <position position="186"/>
    </location>
    <ligand>
        <name>Ca(2+)</name>
        <dbReference type="ChEBI" id="CHEBI:29108"/>
        <label>3</label>
    </ligand>
</feature>
<feature type="binding site" evidence="10">
    <location>
        <position position="241"/>
    </location>
    <ligand>
        <name>Zn(2+)</name>
        <dbReference type="ChEBI" id="CHEBI:29105"/>
        <label>2</label>
        <note>catalytic</note>
    </ligand>
</feature>
<feature type="binding site" evidence="11">
    <location>
        <position position="367"/>
    </location>
    <ligand>
        <name>Ca(2+)</name>
        <dbReference type="ChEBI" id="CHEBI:29108"/>
        <label>4</label>
    </ligand>
</feature>
<dbReference type="InterPro" id="IPR036375">
    <property type="entry name" value="Hemopexin-like_dom_sf"/>
</dbReference>
<evidence type="ECO:0000256" key="11">
    <source>
        <dbReference type="PIRSR" id="PIRSR621190-2"/>
    </source>
</evidence>
<evidence type="ECO:0000256" key="4">
    <source>
        <dbReference type="ARBA" id="ARBA00022737"/>
    </source>
</evidence>
<dbReference type="InterPro" id="IPR021190">
    <property type="entry name" value="Pept_M10A"/>
</dbReference>
<evidence type="ECO:0000256" key="1">
    <source>
        <dbReference type="ARBA" id="ARBA00010370"/>
    </source>
</evidence>
<feature type="binding site" evidence="11">
    <location>
        <position position="210"/>
    </location>
    <ligand>
        <name>Ca(2+)</name>
        <dbReference type="ChEBI" id="CHEBI:29108"/>
        <label>3</label>
    </ligand>
</feature>
<feature type="signal peptide" evidence="14">
    <location>
        <begin position="1"/>
        <end position="22"/>
    </location>
</feature>
<evidence type="ECO:0000256" key="8">
    <source>
        <dbReference type="ARBA" id="ARBA00023145"/>
    </source>
</evidence>
<feature type="binding site" evidence="11">
    <location>
        <position position="168"/>
    </location>
    <ligand>
        <name>Ca(2+)</name>
        <dbReference type="ChEBI" id="CHEBI:29108"/>
        <label>2</label>
    </ligand>
</feature>
<keyword evidence="8" id="KW-0865">Zymogen</keyword>
<dbReference type="FunFam" id="3.40.390.10:FF:000068">
    <property type="entry name" value="Predicted protein"/>
    <property type="match status" value="1"/>
</dbReference>
<evidence type="ECO:0000256" key="5">
    <source>
        <dbReference type="ARBA" id="ARBA00022801"/>
    </source>
</evidence>
<keyword evidence="5" id="KW-0378">Hydrolase</keyword>
<evidence type="ECO:0000256" key="10">
    <source>
        <dbReference type="PIRSR" id="PIRSR001191-2"/>
    </source>
</evidence>
<sequence length="523" mass="59918">MRSQRAKQLLMLIACFLSFVYSVPIVSRKDLKKTSKFLVQFGYVNISNPADTAGAGDQNSPAFKKAIRRLQWFGGIPVTGILDRKTLELISTSRCGMRDPAPLSSRGIGEFRLQGTYWKKRDLTYKIVSYTSDIQPRNKQQQIFREALRKWEAVSDLRIRQVYSGDADIPISFVIGDHKDGYPFDGPGGTLAHAFYPHTNEGLSGDAHFDDSERFTTGTSDGINLDWVAIHEFGHSLGLEHSNVQESIMYPWYKGFVADVKLTNDDIQGIQALYPKPTTPPTSRTTTEATTTRRPRVTLRPRPVTPSPTPPDLCDRSVHYDAVSLDPRRMKSYFFVGNWFWVVNRRLSRGDPYAVKSFWKKVKTPVDAAYRNKRGNIVFFKGTEFWEYDSRRILKSSGTITRYGLPLSLANMNAVFIWEKNQVTYFFKGTQYWRYNERIRRTVRGPSRNPYPRKIRSAWKFPDHIDTAVTWLNGRSYVFLGSQYLKLRKRSLVLDGGLRNTARRWMKCSSSVGALGFKSPSDL</sequence>
<name>A0A2B4SLP1_STYPI</name>
<comment type="cofactor">
    <cofactor evidence="11">
        <name>Ca(2+)</name>
        <dbReference type="ChEBI" id="CHEBI:29108"/>
    </cofactor>
    <text evidence="11">Can bind about 5 Ca(2+) ions per subunit.</text>
</comment>
<dbReference type="GO" id="GO:0006508">
    <property type="term" value="P:proteolysis"/>
    <property type="evidence" value="ECO:0007669"/>
    <property type="project" value="UniProtKB-KW"/>
</dbReference>
<feature type="binding site" evidence="11">
    <location>
        <position position="193"/>
    </location>
    <ligand>
        <name>Zn(2+)</name>
        <dbReference type="ChEBI" id="CHEBI:29105"/>
        <label>1</label>
    </ligand>
</feature>
<dbReference type="GO" id="GO:0008270">
    <property type="term" value="F:zinc ion binding"/>
    <property type="evidence" value="ECO:0007669"/>
    <property type="project" value="InterPro"/>
</dbReference>
<feature type="binding site" evidence="11">
    <location>
        <position position="206"/>
    </location>
    <ligand>
        <name>Ca(2+)</name>
        <dbReference type="ChEBI" id="CHEBI:29108"/>
        <label>2</label>
    </ligand>
</feature>
<dbReference type="InterPro" id="IPR000585">
    <property type="entry name" value="Hemopexin-like_dom"/>
</dbReference>
<dbReference type="OrthoDB" id="406838at2759"/>
<dbReference type="PANTHER" id="PTHR10201:SF323">
    <property type="entry name" value="MATRIX METALLOPROTEINASE-21"/>
    <property type="match status" value="1"/>
</dbReference>
<evidence type="ECO:0000313" key="16">
    <source>
        <dbReference type="EMBL" id="PFX29402.1"/>
    </source>
</evidence>
<evidence type="ECO:0000256" key="6">
    <source>
        <dbReference type="ARBA" id="ARBA00022833"/>
    </source>
</evidence>
<evidence type="ECO:0000256" key="2">
    <source>
        <dbReference type="ARBA" id="ARBA00022670"/>
    </source>
</evidence>
<accession>A0A2B4SLP1</accession>
<organism evidence="16 17">
    <name type="scientific">Stylophora pistillata</name>
    <name type="common">Smooth cauliflower coral</name>
    <dbReference type="NCBI Taxonomy" id="50429"/>
    <lineage>
        <taxon>Eukaryota</taxon>
        <taxon>Metazoa</taxon>
        <taxon>Cnidaria</taxon>
        <taxon>Anthozoa</taxon>
        <taxon>Hexacorallia</taxon>
        <taxon>Scleractinia</taxon>
        <taxon>Astrocoeniina</taxon>
        <taxon>Pocilloporidae</taxon>
        <taxon>Stylophora</taxon>
    </lineage>
</organism>
<dbReference type="PRINTS" id="PR00138">
    <property type="entry name" value="MATRIXIN"/>
</dbReference>
<dbReference type="InterPro" id="IPR018487">
    <property type="entry name" value="Hemopexin-like_repeat"/>
</dbReference>
<feature type="binding site" evidence="10">
    <location>
        <position position="235"/>
    </location>
    <ligand>
        <name>Zn(2+)</name>
        <dbReference type="ChEBI" id="CHEBI:29105"/>
        <label>2</label>
        <note>catalytic</note>
    </ligand>
</feature>
<dbReference type="Pfam" id="PF00413">
    <property type="entry name" value="Peptidase_M10"/>
    <property type="match status" value="1"/>
</dbReference>
<evidence type="ECO:0000256" key="12">
    <source>
        <dbReference type="PROSITE-ProRule" id="PRU01011"/>
    </source>
</evidence>
<comment type="similarity">
    <text evidence="1">Belongs to the peptidase M10A family.</text>
</comment>
<dbReference type="SUPFAM" id="SSF47090">
    <property type="entry name" value="PGBD-like"/>
    <property type="match status" value="1"/>
</dbReference>
<feature type="binding site" evidence="11">
    <location>
        <position position="211"/>
    </location>
    <ligand>
        <name>Ca(2+)</name>
        <dbReference type="ChEBI" id="CHEBI:29108"/>
        <label>1</label>
    </ligand>
</feature>
<feature type="binding site" evidence="11">
    <location>
        <position position="369"/>
    </location>
    <ligand>
        <name>Ca(2+)</name>
        <dbReference type="ChEBI" id="CHEBI:29108"/>
        <label>5</label>
    </ligand>
</feature>
<feature type="repeat" description="Hemopexin" evidence="12">
    <location>
        <begin position="409"/>
        <end position="462"/>
    </location>
</feature>
<dbReference type="InterPro" id="IPR006026">
    <property type="entry name" value="Peptidase_Metallo"/>
</dbReference>
<dbReference type="Gene3D" id="2.110.10.10">
    <property type="entry name" value="Hemopexin-like domain"/>
    <property type="match status" value="1"/>
</dbReference>
<dbReference type="STRING" id="50429.A0A2B4SLP1"/>
<feature type="chain" id="PRO_5013378532" evidence="14">
    <location>
        <begin position="23"/>
        <end position="523"/>
    </location>
</feature>
<dbReference type="Gene3D" id="3.40.390.10">
    <property type="entry name" value="Collagenase (Catalytic Domain)"/>
    <property type="match status" value="1"/>
</dbReference>
<dbReference type="SMART" id="SM00235">
    <property type="entry name" value="ZnMc"/>
    <property type="match status" value="1"/>
</dbReference>
<dbReference type="InterPro" id="IPR002477">
    <property type="entry name" value="Peptidoglycan-bd-like"/>
</dbReference>
<dbReference type="GO" id="GO:0004222">
    <property type="term" value="F:metalloendopeptidase activity"/>
    <property type="evidence" value="ECO:0007669"/>
    <property type="project" value="InterPro"/>
</dbReference>
<dbReference type="Pfam" id="PF00045">
    <property type="entry name" value="Hemopexin"/>
    <property type="match status" value="3"/>
</dbReference>
<dbReference type="SUPFAM" id="SSF50923">
    <property type="entry name" value="Hemopexin-like domain"/>
    <property type="match status" value="1"/>
</dbReference>
<feature type="binding site" evidence="11">
    <location>
        <position position="180"/>
    </location>
    <ligand>
        <name>Zn(2+)</name>
        <dbReference type="ChEBI" id="CHEBI:29105"/>
        <label>1</label>
    </ligand>
</feature>
<dbReference type="SMART" id="SM00120">
    <property type="entry name" value="HX"/>
    <property type="match status" value="4"/>
</dbReference>
<dbReference type="GO" id="GO:0030198">
    <property type="term" value="P:extracellular matrix organization"/>
    <property type="evidence" value="ECO:0007669"/>
    <property type="project" value="TreeGrafter"/>
</dbReference>
<feature type="domain" description="Peptidase metallopeptidase" evidence="15">
    <location>
        <begin position="114"/>
        <end position="276"/>
    </location>
</feature>
<dbReference type="PIRSF" id="PIRSF001191">
    <property type="entry name" value="Peptidase_M10A_matrix"/>
    <property type="match status" value="1"/>
</dbReference>
<dbReference type="CDD" id="cd04278">
    <property type="entry name" value="ZnMc_MMP"/>
    <property type="match status" value="1"/>
</dbReference>
<dbReference type="GO" id="GO:0031012">
    <property type="term" value="C:extracellular matrix"/>
    <property type="evidence" value="ECO:0007669"/>
    <property type="project" value="InterPro"/>
</dbReference>
<feature type="active site" evidence="9">
    <location>
        <position position="232"/>
    </location>
</feature>
<dbReference type="CDD" id="cd00094">
    <property type="entry name" value="HX"/>
    <property type="match status" value="1"/>
</dbReference>
<feature type="binding site" evidence="11">
    <location>
        <position position="213"/>
    </location>
    <ligand>
        <name>Ca(2+)</name>
        <dbReference type="ChEBI" id="CHEBI:29108"/>
        <label>3</label>
    </ligand>
</feature>
<keyword evidence="17" id="KW-1185">Reference proteome</keyword>
<comment type="caution">
    <text evidence="16">The sequence shown here is derived from an EMBL/GenBank/DDBJ whole genome shotgun (WGS) entry which is preliminary data.</text>
</comment>
<feature type="binding site" evidence="11">
    <location>
        <position position="321"/>
    </location>
    <ligand>
        <name>Ca(2+)</name>
        <dbReference type="ChEBI" id="CHEBI:29108"/>
        <label>4</label>
    </ligand>
</feature>
<feature type="binding site" evidence="10">
    <location>
        <position position="231"/>
    </location>
    <ligand>
        <name>Zn(2+)</name>
        <dbReference type="ChEBI" id="CHEBI:29105"/>
        <label>2</label>
        <note>catalytic</note>
    </ligand>
</feature>
<feature type="binding site" description="in inhibited form" evidence="11">
    <location>
        <position position="95"/>
    </location>
    <ligand>
        <name>Zn(2+)</name>
        <dbReference type="ChEBI" id="CHEBI:29105"/>
        <label>2</label>
        <note>catalytic</note>
    </ligand>
</feature>
<evidence type="ECO:0000256" key="7">
    <source>
        <dbReference type="ARBA" id="ARBA00023049"/>
    </source>
</evidence>
<feature type="repeat" description="Hemopexin" evidence="12">
    <location>
        <begin position="317"/>
        <end position="362"/>
    </location>
</feature>
<evidence type="ECO:0000256" key="9">
    <source>
        <dbReference type="PIRSR" id="PIRSR001191-1"/>
    </source>
</evidence>
<keyword evidence="4" id="KW-0677">Repeat</keyword>
<evidence type="ECO:0000313" key="17">
    <source>
        <dbReference type="Proteomes" id="UP000225706"/>
    </source>
</evidence>
<feature type="repeat" description="Hemopexin" evidence="12">
    <location>
        <begin position="363"/>
        <end position="407"/>
    </location>
</feature>
<feature type="binding site" evidence="11">
    <location>
        <position position="213"/>
    </location>
    <ligand>
        <name>Ca(2+)</name>
        <dbReference type="ChEBI" id="CHEBI:29108"/>
        <label>1</label>
    </ligand>
</feature>
<evidence type="ECO:0000256" key="14">
    <source>
        <dbReference type="SAM" id="SignalP"/>
    </source>
</evidence>
<feature type="binding site" evidence="11">
    <location>
        <position position="185"/>
    </location>
    <ligand>
        <name>Ca(2+)</name>
        <dbReference type="ChEBI" id="CHEBI:29108"/>
        <label>3</label>
    </ligand>
</feature>
<dbReference type="Proteomes" id="UP000225706">
    <property type="component" value="Unassembled WGS sequence"/>
</dbReference>
<feature type="region of interest" description="Disordered" evidence="13">
    <location>
        <begin position="272"/>
        <end position="311"/>
    </location>
</feature>
<keyword evidence="3 10" id="KW-0479">Metal-binding</keyword>